<feature type="chain" id="PRO_5012192105" description="Lipase" evidence="9">
    <location>
        <begin position="21"/>
        <end position="413"/>
    </location>
</feature>
<keyword evidence="2 9" id="KW-0732">Signal</keyword>
<evidence type="ECO:0000256" key="7">
    <source>
        <dbReference type="PIRNR" id="PIRNR000862"/>
    </source>
</evidence>
<dbReference type="PANTHER" id="PTHR11005">
    <property type="entry name" value="LYSOSOMAL ACID LIPASE-RELATED"/>
    <property type="match status" value="1"/>
</dbReference>
<protein>
    <recommendedName>
        <fullName evidence="7">Lipase</fullName>
    </recommendedName>
</protein>
<comment type="similarity">
    <text evidence="1 7">Belongs to the AB hydrolase superfamily. Lipase family.</text>
</comment>
<dbReference type="InterPro" id="IPR025483">
    <property type="entry name" value="Lipase_euk"/>
</dbReference>
<evidence type="ECO:0000256" key="5">
    <source>
        <dbReference type="ARBA" id="ARBA00023098"/>
    </source>
</evidence>
<dbReference type="SUPFAM" id="SSF53474">
    <property type="entry name" value="alpha/beta-Hydrolases"/>
    <property type="match status" value="1"/>
</dbReference>
<evidence type="ECO:0000256" key="2">
    <source>
        <dbReference type="ARBA" id="ARBA00022729"/>
    </source>
</evidence>
<feature type="active site" description="Charge relay system" evidence="8">
    <location>
        <position position="353"/>
    </location>
</feature>
<dbReference type="FunFam" id="3.40.50.1820:FF:000057">
    <property type="entry name" value="Lipase"/>
    <property type="match status" value="1"/>
</dbReference>
<dbReference type="EMBL" id="GEZM01013448">
    <property type="protein sequence ID" value="JAV92543.1"/>
    <property type="molecule type" value="Transcribed_RNA"/>
</dbReference>
<name>A0A1Y1N3T7_PHOPY</name>
<feature type="domain" description="Partial AB-hydrolase lipase" evidence="10">
    <location>
        <begin position="52"/>
        <end position="111"/>
    </location>
</feature>
<evidence type="ECO:0000256" key="1">
    <source>
        <dbReference type="ARBA" id="ARBA00010701"/>
    </source>
</evidence>
<feature type="active site" description="Nucleophile" evidence="8">
    <location>
        <position position="185"/>
    </location>
</feature>
<evidence type="ECO:0000259" key="10">
    <source>
        <dbReference type="Pfam" id="PF04083"/>
    </source>
</evidence>
<feature type="active site" description="Charge relay system" evidence="8">
    <location>
        <position position="387"/>
    </location>
</feature>
<keyword evidence="5" id="KW-0443">Lipid metabolism</keyword>
<sequence>MKTAAFLMVVVGIVVLRLKSNRNNVCKTFEDYYSNRDENPNCYYNPDHELEVPEIVMRYGYPIEEHNVTTSDGYILTVFRIPHGIHTKTTSKKPVFLQHGLAINSGSFLITGRKSLGFMLADAGYDVWLGNFRGSKYSNNHVYLDNQSEAFWNFSIQENGLYDLPAQINFVSNVTKQKIAYLGYSMGTTAAYIYLSTYPDEKKIDMLIGLAPAIYFHDVDFIEFFSKIWVVVAAPIQFITNGKMYPRMGTMFKYLCLPYPIQMELCQLFDMLIMGFSYAENDPETLPVSLLYNSDSASVNTFWHFEQLRKSQKFQSYDYGETENLLIYNSATPPPYNMSNINIENHLFYADNDKLATATNVKLLYNDLQKTSNVHKLYRIEDEYFNHANFLSGKNAGSLLYRRILKLLDSTYK</sequence>
<evidence type="ECO:0000256" key="6">
    <source>
        <dbReference type="ARBA" id="ARBA00023180"/>
    </source>
</evidence>
<evidence type="ECO:0000256" key="4">
    <source>
        <dbReference type="ARBA" id="ARBA00022963"/>
    </source>
</evidence>
<dbReference type="GO" id="GO:0016788">
    <property type="term" value="F:hydrolase activity, acting on ester bonds"/>
    <property type="evidence" value="ECO:0007669"/>
    <property type="project" value="InterPro"/>
</dbReference>
<dbReference type="InterPro" id="IPR006693">
    <property type="entry name" value="AB_hydrolase_lipase"/>
</dbReference>
<accession>A0A1Y1N3T7</accession>
<dbReference type="PIRSF" id="PIRSF000862">
    <property type="entry name" value="Steryl_ester_lip"/>
    <property type="match status" value="1"/>
</dbReference>
<evidence type="ECO:0000313" key="11">
    <source>
        <dbReference type="EMBL" id="JAV92543.1"/>
    </source>
</evidence>
<dbReference type="AlphaFoldDB" id="A0A1Y1N3T7"/>
<evidence type="ECO:0000256" key="9">
    <source>
        <dbReference type="SAM" id="SignalP"/>
    </source>
</evidence>
<dbReference type="GO" id="GO:0016042">
    <property type="term" value="P:lipid catabolic process"/>
    <property type="evidence" value="ECO:0007669"/>
    <property type="project" value="UniProtKB-KW"/>
</dbReference>
<evidence type="ECO:0000256" key="3">
    <source>
        <dbReference type="ARBA" id="ARBA00022801"/>
    </source>
</evidence>
<keyword evidence="6" id="KW-0325">Glycoprotein</keyword>
<organism evidence="11">
    <name type="scientific">Photinus pyralis</name>
    <name type="common">Common eastern firefly</name>
    <name type="synonym">Lampyris pyralis</name>
    <dbReference type="NCBI Taxonomy" id="7054"/>
    <lineage>
        <taxon>Eukaryota</taxon>
        <taxon>Metazoa</taxon>
        <taxon>Ecdysozoa</taxon>
        <taxon>Arthropoda</taxon>
        <taxon>Hexapoda</taxon>
        <taxon>Insecta</taxon>
        <taxon>Pterygota</taxon>
        <taxon>Neoptera</taxon>
        <taxon>Endopterygota</taxon>
        <taxon>Coleoptera</taxon>
        <taxon>Polyphaga</taxon>
        <taxon>Elateriformia</taxon>
        <taxon>Elateroidea</taxon>
        <taxon>Lampyridae</taxon>
        <taxon>Lampyrinae</taxon>
        <taxon>Photinus</taxon>
    </lineage>
</organism>
<dbReference type="Gene3D" id="3.40.50.1820">
    <property type="entry name" value="alpha/beta hydrolase"/>
    <property type="match status" value="1"/>
</dbReference>
<keyword evidence="3 7" id="KW-0378">Hydrolase</keyword>
<evidence type="ECO:0000256" key="8">
    <source>
        <dbReference type="PIRSR" id="PIRSR000862-1"/>
    </source>
</evidence>
<dbReference type="InterPro" id="IPR029058">
    <property type="entry name" value="AB_hydrolase_fold"/>
</dbReference>
<keyword evidence="4 7" id="KW-0442">Lipid degradation</keyword>
<reference evidence="11" key="1">
    <citation type="journal article" date="2016" name="Sci. Rep.">
        <title>Molecular characterization of firefly nuptial gifts: a multi-omics approach sheds light on postcopulatory sexual selection.</title>
        <authorList>
            <person name="Al-Wathiqui N."/>
            <person name="Fallon T.R."/>
            <person name="South A."/>
            <person name="Weng J.K."/>
            <person name="Lewis S.M."/>
        </authorList>
    </citation>
    <scope>NUCLEOTIDE SEQUENCE</scope>
</reference>
<dbReference type="Pfam" id="PF04083">
    <property type="entry name" value="Abhydro_lipase"/>
    <property type="match status" value="1"/>
</dbReference>
<proteinExistence type="inferred from homology"/>
<feature type="signal peptide" evidence="9">
    <location>
        <begin position="1"/>
        <end position="20"/>
    </location>
</feature>